<evidence type="ECO:0008006" key="8">
    <source>
        <dbReference type="Google" id="ProtNLM"/>
    </source>
</evidence>
<dbReference type="InterPro" id="IPR013328">
    <property type="entry name" value="6PGD_dom2"/>
</dbReference>
<accession>A0ABM7F6T4</accession>
<dbReference type="InterPro" id="IPR006176">
    <property type="entry name" value="3-OHacyl-CoA_DH_NAD-bd"/>
</dbReference>
<dbReference type="PANTHER" id="PTHR48075">
    <property type="entry name" value="3-HYDROXYACYL-COA DEHYDROGENASE FAMILY PROTEIN"/>
    <property type="match status" value="1"/>
</dbReference>
<feature type="domain" description="3-hydroxyacyl-CoA dehydrogenase C-terminal" evidence="4">
    <location>
        <begin position="208"/>
        <end position="304"/>
    </location>
</feature>
<protein>
    <recommendedName>
        <fullName evidence="8">3-hydroxybutyryl-CoA dehydrogenase</fullName>
    </recommendedName>
</protein>
<dbReference type="InterPro" id="IPR022694">
    <property type="entry name" value="3-OHacyl-CoA_DH"/>
</dbReference>
<comment type="similarity">
    <text evidence="2">Belongs to the 3-hydroxyacyl-CoA dehydrogenase family.</text>
</comment>
<dbReference type="Pfam" id="PF02737">
    <property type="entry name" value="3HCDH_N"/>
    <property type="match status" value="1"/>
</dbReference>
<reference evidence="6 7" key="2">
    <citation type="journal article" date="2023" name="ChemBioChem">
        <title>Acyltransferase Domain Exchange between Two Independent Type I Polyketide Synthases in the Same Producer Strain of Macrolide Antibiotics.</title>
        <authorList>
            <person name="Kudo F."/>
            <person name="Kishikawa K."/>
            <person name="Tsuboi K."/>
            <person name="Kido T."/>
            <person name="Usui T."/>
            <person name="Hashimoto J."/>
            <person name="Shin-Ya K."/>
            <person name="Miyanaga A."/>
            <person name="Eguchi T."/>
        </authorList>
    </citation>
    <scope>NUCLEOTIDE SEQUENCE [LARGE SCALE GENOMIC DNA]</scope>
    <source>
        <strain evidence="6 7">A-8890</strain>
    </source>
</reference>
<evidence type="ECO:0000313" key="6">
    <source>
        <dbReference type="EMBL" id="BBC32248.1"/>
    </source>
</evidence>
<evidence type="ECO:0000259" key="4">
    <source>
        <dbReference type="Pfam" id="PF00725"/>
    </source>
</evidence>
<dbReference type="InterPro" id="IPR008927">
    <property type="entry name" value="6-PGluconate_DH-like_C_sf"/>
</dbReference>
<organism evidence="6 7">
    <name type="scientific">Streptomyces graminofaciens</name>
    <dbReference type="NCBI Taxonomy" id="68212"/>
    <lineage>
        <taxon>Bacteria</taxon>
        <taxon>Bacillati</taxon>
        <taxon>Actinomycetota</taxon>
        <taxon>Actinomycetes</taxon>
        <taxon>Kitasatosporales</taxon>
        <taxon>Streptomycetaceae</taxon>
        <taxon>Streptomyces</taxon>
    </lineage>
</organism>
<dbReference type="SUPFAM" id="SSF51735">
    <property type="entry name" value="NAD(P)-binding Rossmann-fold domains"/>
    <property type="match status" value="1"/>
</dbReference>
<keyword evidence="3" id="KW-0560">Oxidoreductase</keyword>
<dbReference type="Gene3D" id="3.40.50.720">
    <property type="entry name" value="NAD(P)-binding Rossmann-like Domain"/>
    <property type="match status" value="1"/>
</dbReference>
<sequence>MTLDAPCPAAAPTPALRAPAGPVAIVGAGTMGAGLAQVAAAAGRPVVLYSRTQESLARARAAIEDSLRRLARKGAAPDLPAPADPTEVLDRIRPTTRLEDCAGAALVVESIAEDLAVKQEVFARLDALCTDAALLASNTSGIPIGAIARATTRPERVAGTHFFSPVPMMRLCEIVRGPATSDHVLALAQAFAAEIGKESVLVERDTPGFITTRLLTVLILEAVRMVEDGTCSPADLDRACRLGFGHPMGPLASVDLSGIDVFHDVAAALHRATGNPAFKPPALLGELVAAGHHGRKSGRGFHHYRAAADTGPATTGAR</sequence>
<dbReference type="SUPFAM" id="SSF48179">
    <property type="entry name" value="6-phosphogluconate dehydrogenase C-terminal domain-like"/>
    <property type="match status" value="1"/>
</dbReference>
<reference evidence="6 7" key="1">
    <citation type="journal article" date="2010" name="ChemBioChem">
        <title>Cloning and characterization of the biosynthetic gene cluster of 16-membered macrolide antibiotic FD-891: involvement of a dual functional cytochrome P450 monooxygenase catalyzing epoxidation and hydroxylation.</title>
        <authorList>
            <person name="Kudo F."/>
            <person name="Motegi A."/>
            <person name="Mizoue K."/>
            <person name="Eguchi T."/>
        </authorList>
    </citation>
    <scope>NUCLEOTIDE SEQUENCE [LARGE SCALE GENOMIC DNA]</scope>
    <source>
        <strain evidence="6 7">A-8890</strain>
    </source>
</reference>
<name>A0ABM7F6T4_9ACTN</name>
<evidence type="ECO:0000313" key="7">
    <source>
        <dbReference type="Proteomes" id="UP001321542"/>
    </source>
</evidence>
<dbReference type="InterPro" id="IPR036291">
    <property type="entry name" value="NAD(P)-bd_dom_sf"/>
</dbReference>
<feature type="domain" description="3-hydroxyacyl-CoA dehydrogenase NAD binding" evidence="5">
    <location>
        <begin position="23"/>
        <end position="205"/>
    </location>
</feature>
<dbReference type="RefSeq" id="WP_286251245.1">
    <property type="nucleotide sequence ID" value="NZ_AP018448.1"/>
</dbReference>
<keyword evidence="7" id="KW-1185">Reference proteome</keyword>
<dbReference type="PIRSF" id="PIRSF000105">
    <property type="entry name" value="HCDH"/>
    <property type="match status" value="1"/>
</dbReference>
<dbReference type="Pfam" id="PF00725">
    <property type="entry name" value="3HCDH"/>
    <property type="match status" value="1"/>
</dbReference>
<dbReference type="EMBL" id="AP018448">
    <property type="protein sequence ID" value="BBC32248.1"/>
    <property type="molecule type" value="Genomic_DNA"/>
</dbReference>
<comment type="pathway">
    <text evidence="1">Lipid metabolism; butanoate metabolism.</text>
</comment>
<dbReference type="Proteomes" id="UP001321542">
    <property type="component" value="Chromosome"/>
</dbReference>
<evidence type="ECO:0000256" key="2">
    <source>
        <dbReference type="ARBA" id="ARBA00009463"/>
    </source>
</evidence>
<gene>
    <name evidence="6" type="ORF">SGFS_035420</name>
</gene>
<dbReference type="PANTHER" id="PTHR48075:SF5">
    <property type="entry name" value="3-HYDROXYBUTYRYL-COA DEHYDROGENASE"/>
    <property type="match status" value="1"/>
</dbReference>
<dbReference type="InterPro" id="IPR006108">
    <property type="entry name" value="3HC_DH_C"/>
</dbReference>
<evidence type="ECO:0000259" key="5">
    <source>
        <dbReference type="Pfam" id="PF02737"/>
    </source>
</evidence>
<evidence type="ECO:0000256" key="3">
    <source>
        <dbReference type="ARBA" id="ARBA00023002"/>
    </source>
</evidence>
<evidence type="ECO:0000256" key="1">
    <source>
        <dbReference type="ARBA" id="ARBA00005086"/>
    </source>
</evidence>
<proteinExistence type="inferred from homology"/>
<dbReference type="Gene3D" id="1.10.1040.10">
    <property type="entry name" value="N-(1-d-carboxylethyl)-l-norvaline Dehydrogenase, domain 2"/>
    <property type="match status" value="1"/>
</dbReference>